<evidence type="ECO:0008006" key="2">
    <source>
        <dbReference type="Google" id="ProtNLM"/>
    </source>
</evidence>
<comment type="caution">
    <text evidence="1">The sequence shown here is derived from an EMBL/GenBank/DDBJ whole genome shotgun (WGS) entry which is preliminary data.</text>
</comment>
<sequence length="179" mass="20082">MTSGKKYPFSSTHVEMSSDVMDAFLEKGKTIVSKSQLFKPDNQFYGLTDTPHITVLYGIHAEHPSVELMDIVETYPKFTITLGNVSLFKGNENNNPFDVIKANINCPDLYALNTAFKECCAFTSDYPDYEPHATVAYVQPDTHDHLTGLPAFQGWSFVVDKIVFSGKNGIDRSIFLARR</sequence>
<dbReference type="Gene3D" id="3.90.1140.10">
    <property type="entry name" value="Cyclic phosphodiesterase"/>
    <property type="match status" value="1"/>
</dbReference>
<evidence type="ECO:0000313" key="1">
    <source>
        <dbReference type="EMBL" id="KKN36857.1"/>
    </source>
</evidence>
<reference evidence="1" key="1">
    <citation type="journal article" date="2015" name="Nature">
        <title>Complex archaea that bridge the gap between prokaryotes and eukaryotes.</title>
        <authorList>
            <person name="Spang A."/>
            <person name="Saw J.H."/>
            <person name="Jorgensen S.L."/>
            <person name="Zaremba-Niedzwiedzka K."/>
            <person name="Martijn J."/>
            <person name="Lind A.E."/>
            <person name="van Eijk R."/>
            <person name="Schleper C."/>
            <person name="Guy L."/>
            <person name="Ettema T.J."/>
        </authorList>
    </citation>
    <scope>NUCLEOTIDE SEQUENCE</scope>
</reference>
<organism evidence="1">
    <name type="scientific">marine sediment metagenome</name>
    <dbReference type="NCBI Taxonomy" id="412755"/>
    <lineage>
        <taxon>unclassified sequences</taxon>
        <taxon>metagenomes</taxon>
        <taxon>ecological metagenomes</taxon>
    </lineage>
</organism>
<protein>
    <recommendedName>
        <fullName evidence="2">Phosphoesterase HXTX domain-containing protein</fullName>
    </recommendedName>
</protein>
<accession>A0A0F9QIM5</accession>
<dbReference type="Pfam" id="PF13563">
    <property type="entry name" value="2_5_RNA_ligase2"/>
    <property type="match status" value="1"/>
</dbReference>
<dbReference type="SUPFAM" id="SSF55144">
    <property type="entry name" value="LigT-like"/>
    <property type="match status" value="1"/>
</dbReference>
<dbReference type="EMBL" id="LAZR01001938">
    <property type="protein sequence ID" value="KKN36857.1"/>
    <property type="molecule type" value="Genomic_DNA"/>
</dbReference>
<gene>
    <name evidence="1" type="ORF">LCGC14_0769490</name>
</gene>
<name>A0A0F9QIM5_9ZZZZ</name>
<proteinExistence type="predicted"/>
<dbReference type="AlphaFoldDB" id="A0A0F9QIM5"/>
<dbReference type="InterPro" id="IPR009097">
    <property type="entry name" value="Cyclic_Pdiesterase"/>
</dbReference>